<reference evidence="1 2" key="1">
    <citation type="submission" date="2020-06" db="EMBL/GenBank/DDBJ databases">
        <title>Transcriptomic and genomic resources for Thalictrum thalictroides and T. hernandezii: Facilitating candidate gene discovery in an emerging model plant lineage.</title>
        <authorList>
            <person name="Arias T."/>
            <person name="Riano-Pachon D.M."/>
            <person name="Di Stilio V.S."/>
        </authorList>
    </citation>
    <scope>NUCLEOTIDE SEQUENCE [LARGE SCALE GENOMIC DNA]</scope>
    <source>
        <strain evidence="2">cv. WT478/WT964</strain>
        <tissue evidence="1">Leaves</tissue>
    </source>
</reference>
<evidence type="ECO:0000313" key="1">
    <source>
        <dbReference type="EMBL" id="KAF5195987.1"/>
    </source>
</evidence>
<organism evidence="1 2">
    <name type="scientific">Thalictrum thalictroides</name>
    <name type="common">Rue-anemone</name>
    <name type="synonym">Anemone thalictroides</name>
    <dbReference type="NCBI Taxonomy" id="46969"/>
    <lineage>
        <taxon>Eukaryota</taxon>
        <taxon>Viridiplantae</taxon>
        <taxon>Streptophyta</taxon>
        <taxon>Embryophyta</taxon>
        <taxon>Tracheophyta</taxon>
        <taxon>Spermatophyta</taxon>
        <taxon>Magnoliopsida</taxon>
        <taxon>Ranunculales</taxon>
        <taxon>Ranunculaceae</taxon>
        <taxon>Thalictroideae</taxon>
        <taxon>Thalictrum</taxon>
    </lineage>
</organism>
<dbReference type="AlphaFoldDB" id="A0A7J6WGD7"/>
<dbReference type="OrthoDB" id="1436411at2759"/>
<protein>
    <submittedName>
        <fullName evidence="1">Uncharacterized protein</fullName>
    </submittedName>
</protein>
<name>A0A7J6WGD7_THATH</name>
<comment type="caution">
    <text evidence="1">The sequence shown here is derived from an EMBL/GenBank/DDBJ whole genome shotgun (WGS) entry which is preliminary data.</text>
</comment>
<sequence>MQWSVKLQGPVEGETISWDPQMRRTMYEWEEQQFTDLMHKLNGVMYKEERIHGVGDGTRMDNFQLPLYMWS</sequence>
<accession>A0A7J6WGD7</accession>
<evidence type="ECO:0000313" key="2">
    <source>
        <dbReference type="Proteomes" id="UP000554482"/>
    </source>
</evidence>
<keyword evidence="2" id="KW-1185">Reference proteome</keyword>
<gene>
    <name evidence="1" type="ORF">FRX31_014425</name>
</gene>
<proteinExistence type="predicted"/>
<dbReference type="EMBL" id="JABWDY010016600">
    <property type="protein sequence ID" value="KAF5195987.1"/>
    <property type="molecule type" value="Genomic_DNA"/>
</dbReference>
<dbReference type="Proteomes" id="UP000554482">
    <property type="component" value="Unassembled WGS sequence"/>
</dbReference>